<feature type="transmembrane region" description="Helical" evidence="6">
    <location>
        <begin position="140"/>
        <end position="158"/>
    </location>
</feature>
<feature type="transmembrane region" description="Helical" evidence="6">
    <location>
        <begin position="78"/>
        <end position="103"/>
    </location>
</feature>
<gene>
    <name evidence="8" type="ORF">LODBEIA_P53530</name>
</gene>
<keyword evidence="2 6" id="KW-0812">Transmembrane</keyword>
<dbReference type="RefSeq" id="XP_066832291.1">
    <property type="nucleotide sequence ID" value="XM_066975676.1"/>
</dbReference>
<feature type="transmembrane region" description="Helical" evidence="6">
    <location>
        <begin position="468"/>
        <end position="491"/>
    </location>
</feature>
<evidence type="ECO:0000256" key="1">
    <source>
        <dbReference type="ARBA" id="ARBA00004141"/>
    </source>
</evidence>
<feature type="transmembrane region" description="Helical" evidence="6">
    <location>
        <begin position="334"/>
        <end position="355"/>
    </location>
</feature>
<evidence type="ECO:0000256" key="2">
    <source>
        <dbReference type="ARBA" id="ARBA00022692"/>
    </source>
</evidence>
<proteinExistence type="predicted"/>
<evidence type="ECO:0000256" key="6">
    <source>
        <dbReference type="SAM" id="Phobius"/>
    </source>
</evidence>
<feature type="domain" description="Major facilitator superfamily (MFS) profile" evidence="7">
    <location>
        <begin position="74"/>
        <end position="496"/>
    </location>
</feature>
<evidence type="ECO:0000313" key="8">
    <source>
        <dbReference type="EMBL" id="CAK9441485.1"/>
    </source>
</evidence>
<dbReference type="SUPFAM" id="SSF103473">
    <property type="entry name" value="MFS general substrate transporter"/>
    <property type="match status" value="1"/>
</dbReference>
<evidence type="ECO:0000256" key="4">
    <source>
        <dbReference type="ARBA" id="ARBA00023136"/>
    </source>
</evidence>
<feature type="transmembrane region" description="Helical" evidence="6">
    <location>
        <begin position="438"/>
        <end position="462"/>
    </location>
</feature>
<dbReference type="Pfam" id="PF07690">
    <property type="entry name" value="MFS_1"/>
    <property type="match status" value="1"/>
</dbReference>
<protein>
    <recommendedName>
        <fullName evidence="7">Major facilitator superfamily (MFS) profile domain-containing protein</fullName>
    </recommendedName>
</protein>
<dbReference type="PANTHER" id="PTHR23502">
    <property type="entry name" value="MAJOR FACILITATOR SUPERFAMILY"/>
    <property type="match status" value="1"/>
</dbReference>
<dbReference type="InterPro" id="IPR020846">
    <property type="entry name" value="MFS_dom"/>
</dbReference>
<feature type="transmembrane region" description="Helical" evidence="6">
    <location>
        <begin position="201"/>
        <end position="221"/>
    </location>
</feature>
<reference evidence="8 9" key="1">
    <citation type="submission" date="2024-03" db="EMBL/GenBank/DDBJ databases">
        <authorList>
            <person name="Brejova B."/>
        </authorList>
    </citation>
    <scope>NUCLEOTIDE SEQUENCE [LARGE SCALE GENOMIC DNA]</scope>
    <source>
        <strain evidence="8 9">CBS 14171</strain>
    </source>
</reference>
<evidence type="ECO:0000259" key="7">
    <source>
        <dbReference type="PROSITE" id="PS50850"/>
    </source>
</evidence>
<feature type="transmembrane region" description="Helical" evidence="6">
    <location>
        <begin position="375"/>
        <end position="395"/>
    </location>
</feature>
<organism evidence="8 9">
    <name type="scientific">Lodderomyces beijingensis</name>
    <dbReference type="NCBI Taxonomy" id="1775926"/>
    <lineage>
        <taxon>Eukaryota</taxon>
        <taxon>Fungi</taxon>
        <taxon>Dikarya</taxon>
        <taxon>Ascomycota</taxon>
        <taxon>Saccharomycotina</taxon>
        <taxon>Pichiomycetes</taxon>
        <taxon>Debaryomycetaceae</taxon>
        <taxon>Candida/Lodderomyces clade</taxon>
        <taxon>Lodderomyces</taxon>
    </lineage>
</organism>
<feature type="transmembrane region" description="Helical" evidence="6">
    <location>
        <begin position="109"/>
        <end position="128"/>
    </location>
</feature>
<dbReference type="EMBL" id="OZ022411">
    <property type="protein sequence ID" value="CAK9441485.1"/>
    <property type="molecule type" value="Genomic_DNA"/>
</dbReference>
<feature type="compositionally biased region" description="Basic and acidic residues" evidence="5">
    <location>
        <begin position="10"/>
        <end position="21"/>
    </location>
</feature>
<feature type="region of interest" description="Disordered" evidence="5">
    <location>
        <begin position="1"/>
        <end position="33"/>
    </location>
</feature>
<sequence>MASPTTSNVDQEKNVPADSKVEYISSEDDGPASELTEEHKQYLIAKHGTYQLDPVPSMNDEDPLNWSKGVKYLQLGMVAFHGFMSTFCASGLVPSLGVLAGAFGITTATASYLIGVQIVLIGAFPLLWVPFMQKYGKRQLLILSVLGSCLFNLGGAYSNNYGMMMAMRSLQAVFISPGLAVGGAVVGELTFSHQRGVMSGVWSIAINLGTMAGALFMGFVAERESVNVVYLVFVAINAAQVVAYFLFGKETLYNYNDLSKNEPNRFKQLTRFGAIIPEFKLNLKTVLHPFAYFANWRIFIATWAYSICFMHANIATNVEIPEVMYVKFGMGPQALGLQFLGLLVGTIIGEVGGYASDKFQGWGQKNNKGNSFRLWVTYPGFACAVCGIIVFGYQIDAITTYNITPLIGLAICAFGLQVMTSPLIAYCIDINPIMASDIISFISFCRQTLAFLGTFWFPIMFVKLGFTMAYSVMAILMAALAFIPVLFLHILEAKKGR</sequence>
<feature type="transmembrane region" description="Helical" evidence="6">
    <location>
        <begin position="227"/>
        <end position="247"/>
    </location>
</feature>
<evidence type="ECO:0000256" key="3">
    <source>
        <dbReference type="ARBA" id="ARBA00022989"/>
    </source>
</evidence>
<evidence type="ECO:0000313" key="9">
    <source>
        <dbReference type="Proteomes" id="UP001497383"/>
    </source>
</evidence>
<name>A0ABP0ZSK8_9ASCO</name>
<feature type="transmembrane region" description="Helical" evidence="6">
    <location>
        <begin position="290"/>
        <end position="314"/>
    </location>
</feature>
<dbReference type="InterPro" id="IPR036259">
    <property type="entry name" value="MFS_trans_sf"/>
</dbReference>
<keyword evidence="3 6" id="KW-1133">Transmembrane helix</keyword>
<dbReference type="PANTHER" id="PTHR23502:SF2">
    <property type="entry name" value="TRANSPORTER, PUTATIVE (AFU_ORTHOLOGUE AFUA_2G08910)-RELATED"/>
    <property type="match status" value="1"/>
</dbReference>
<dbReference type="GeneID" id="92210549"/>
<feature type="transmembrane region" description="Helical" evidence="6">
    <location>
        <begin position="407"/>
        <end position="426"/>
    </location>
</feature>
<comment type="subcellular location">
    <subcellularLocation>
        <location evidence="1">Membrane</location>
        <topology evidence="1">Multi-pass membrane protein</topology>
    </subcellularLocation>
</comment>
<keyword evidence="4 6" id="KW-0472">Membrane</keyword>
<dbReference type="Gene3D" id="1.20.1250.20">
    <property type="entry name" value="MFS general substrate transporter like domains"/>
    <property type="match status" value="1"/>
</dbReference>
<feature type="transmembrane region" description="Helical" evidence="6">
    <location>
        <begin position="170"/>
        <end position="189"/>
    </location>
</feature>
<dbReference type="InterPro" id="IPR011701">
    <property type="entry name" value="MFS"/>
</dbReference>
<accession>A0ABP0ZSK8</accession>
<dbReference type="PROSITE" id="PS50850">
    <property type="entry name" value="MFS"/>
    <property type="match status" value="1"/>
</dbReference>
<keyword evidence="9" id="KW-1185">Reference proteome</keyword>
<evidence type="ECO:0000256" key="5">
    <source>
        <dbReference type="SAM" id="MobiDB-lite"/>
    </source>
</evidence>
<dbReference type="Proteomes" id="UP001497383">
    <property type="component" value="Chromosome 7"/>
</dbReference>